<keyword evidence="8" id="KW-0675">Receptor</keyword>
<evidence type="ECO:0000256" key="10">
    <source>
        <dbReference type="ARBA" id="ARBA00023319"/>
    </source>
</evidence>
<reference evidence="13" key="1">
    <citation type="submission" date="2025-08" db="UniProtKB">
        <authorList>
            <consortium name="Ensembl"/>
        </authorList>
    </citation>
    <scope>IDENTIFICATION</scope>
</reference>
<dbReference type="Proteomes" id="UP000694427">
    <property type="component" value="Unplaced"/>
</dbReference>
<evidence type="ECO:0000313" key="14">
    <source>
        <dbReference type="Proteomes" id="UP000694427"/>
    </source>
</evidence>
<dbReference type="InterPro" id="IPR051713">
    <property type="entry name" value="T-cell_Activation_Regulation"/>
</dbReference>
<dbReference type="SMART" id="SM00409">
    <property type="entry name" value="IG"/>
    <property type="match status" value="1"/>
</dbReference>
<evidence type="ECO:0000256" key="7">
    <source>
        <dbReference type="ARBA" id="ARBA00023157"/>
    </source>
</evidence>
<evidence type="ECO:0000256" key="8">
    <source>
        <dbReference type="ARBA" id="ARBA00023170"/>
    </source>
</evidence>
<evidence type="ECO:0000259" key="12">
    <source>
        <dbReference type="PROSITE" id="PS50835"/>
    </source>
</evidence>
<dbReference type="GO" id="GO:0042102">
    <property type="term" value="P:positive regulation of T cell proliferation"/>
    <property type="evidence" value="ECO:0007669"/>
    <property type="project" value="TreeGrafter"/>
</dbReference>
<dbReference type="GO" id="GO:0042130">
    <property type="term" value="P:negative regulation of T cell proliferation"/>
    <property type="evidence" value="ECO:0007669"/>
    <property type="project" value="TreeGrafter"/>
</dbReference>
<evidence type="ECO:0000256" key="9">
    <source>
        <dbReference type="ARBA" id="ARBA00023180"/>
    </source>
</evidence>
<sequence>MPSLLYSMPLSCFLTTYTPSMLHGNQTYVVDITSDDLLVELQELIGTCFLFCFCSCCFICVFAVLTDKVSLQDTVEAFIGGSVILPCSLSAQDLTLQDINVHWRQNGSKIVYDIVKGEDSVAFQDSEFKNRAESFPEEYLRGNFSIRLNNLQHTDGGTYNCYITHSSELKTIQLTINGADSVGESLLWVYIVVPVLTILFIVGLILFCWGEKKLKLPQSLLFQLMNK</sequence>
<dbReference type="InterPro" id="IPR003599">
    <property type="entry name" value="Ig_sub"/>
</dbReference>
<evidence type="ECO:0000256" key="3">
    <source>
        <dbReference type="ARBA" id="ARBA00022692"/>
    </source>
</evidence>
<keyword evidence="9" id="KW-0325">Glycoprotein</keyword>
<keyword evidence="14" id="KW-1185">Reference proteome</keyword>
<dbReference type="InterPro" id="IPR013783">
    <property type="entry name" value="Ig-like_fold"/>
</dbReference>
<dbReference type="InterPro" id="IPR036179">
    <property type="entry name" value="Ig-like_dom_sf"/>
</dbReference>
<dbReference type="PANTHER" id="PTHR25466">
    <property type="entry name" value="T-LYMPHOCYTE ACTIVATION ANTIGEN"/>
    <property type="match status" value="1"/>
</dbReference>
<dbReference type="SUPFAM" id="SSF48726">
    <property type="entry name" value="Immunoglobulin"/>
    <property type="match status" value="1"/>
</dbReference>
<evidence type="ECO:0000256" key="11">
    <source>
        <dbReference type="SAM" id="Phobius"/>
    </source>
</evidence>
<evidence type="ECO:0000256" key="1">
    <source>
        <dbReference type="ARBA" id="ARBA00004251"/>
    </source>
</evidence>
<dbReference type="GO" id="GO:0006955">
    <property type="term" value="P:immune response"/>
    <property type="evidence" value="ECO:0007669"/>
    <property type="project" value="TreeGrafter"/>
</dbReference>
<dbReference type="Ensembl" id="ENSCCRT00010127576.1">
    <property type="protein sequence ID" value="ENSCCRP00010114734.1"/>
    <property type="gene ID" value="ENSCCRG00010050429.1"/>
</dbReference>
<dbReference type="FunFam" id="2.60.40.10:FF:000142">
    <property type="entry name" value="V-set domain-containing T-cell activation inhibitor 1"/>
    <property type="match status" value="1"/>
</dbReference>
<feature type="transmembrane region" description="Helical" evidence="11">
    <location>
        <begin position="187"/>
        <end position="209"/>
    </location>
</feature>
<dbReference type="PROSITE" id="PS50835">
    <property type="entry name" value="IG_LIKE"/>
    <property type="match status" value="1"/>
</dbReference>
<keyword evidence="10" id="KW-0393">Immunoglobulin domain</keyword>
<comment type="subcellular location">
    <subcellularLocation>
        <location evidence="1">Cell membrane</location>
        <topology evidence="1">Single-pass type I membrane protein</topology>
    </subcellularLocation>
</comment>
<keyword evidence="6 11" id="KW-0472">Membrane</keyword>
<feature type="domain" description="Ig-like" evidence="12">
    <location>
        <begin position="80"/>
        <end position="177"/>
    </location>
</feature>
<keyword evidence="5 11" id="KW-1133">Transmembrane helix</keyword>
<organism evidence="13 14">
    <name type="scientific">Cyprinus carpio</name>
    <name type="common">Common carp</name>
    <dbReference type="NCBI Taxonomy" id="7962"/>
    <lineage>
        <taxon>Eukaryota</taxon>
        <taxon>Metazoa</taxon>
        <taxon>Chordata</taxon>
        <taxon>Craniata</taxon>
        <taxon>Vertebrata</taxon>
        <taxon>Euteleostomi</taxon>
        <taxon>Actinopterygii</taxon>
        <taxon>Neopterygii</taxon>
        <taxon>Teleostei</taxon>
        <taxon>Ostariophysi</taxon>
        <taxon>Cypriniformes</taxon>
        <taxon>Cyprinidae</taxon>
        <taxon>Cyprininae</taxon>
        <taxon>Cyprinus</taxon>
    </lineage>
</organism>
<keyword evidence="7" id="KW-1015">Disulfide bond</keyword>
<evidence type="ECO:0000256" key="4">
    <source>
        <dbReference type="ARBA" id="ARBA00022729"/>
    </source>
</evidence>
<dbReference type="GO" id="GO:0009897">
    <property type="term" value="C:external side of plasma membrane"/>
    <property type="evidence" value="ECO:0007669"/>
    <property type="project" value="TreeGrafter"/>
</dbReference>
<accession>A0A8C1PYG0</accession>
<dbReference type="GO" id="GO:0031295">
    <property type="term" value="P:T cell costimulation"/>
    <property type="evidence" value="ECO:0007669"/>
    <property type="project" value="TreeGrafter"/>
</dbReference>
<keyword evidence="3 11" id="KW-0812">Transmembrane</keyword>
<dbReference type="Pfam" id="PF07686">
    <property type="entry name" value="V-set"/>
    <property type="match status" value="1"/>
</dbReference>
<keyword evidence="2" id="KW-1003">Cell membrane</keyword>
<dbReference type="PANTHER" id="PTHR25466:SF14">
    <property type="entry name" value="BUTYROPHILIN SUBFAMILY 2 MEMBER A2-LIKE-RELATED"/>
    <property type="match status" value="1"/>
</dbReference>
<keyword evidence="4" id="KW-0732">Signal</keyword>
<protein>
    <recommendedName>
        <fullName evidence="12">Ig-like domain-containing protein</fullName>
    </recommendedName>
</protein>
<dbReference type="Gene3D" id="2.60.40.10">
    <property type="entry name" value="Immunoglobulins"/>
    <property type="match status" value="1"/>
</dbReference>
<name>A0A8C1PYG0_CYPCA</name>
<evidence type="ECO:0000256" key="5">
    <source>
        <dbReference type="ARBA" id="ARBA00022989"/>
    </source>
</evidence>
<dbReference type="GO" id="GO:0071222">
    <property type="term" value="P:cellular response to lipopolysaccharide"/>
    <property type="evidence" value="ECO:0007669"/>
    <property type="project" value="TreeGrafter"/>
</dbReference>
<evidence type="ECO:0000256" key="6">
    <source>
        <dbReference type="ARBA" id="ARBA00023136"/>
    </source>
</evidence>
<feature type="transmembrane region" description="Helical" evidence="11">
    <location>
        <begin position="44"/>
        <end position="65"/>
    </location>
</feature>
<reference evidence="13" key="2">
    <citation type="submission" date="2025-09" db="UniProtKB">
        <authorList>
            <consortium name="Ensembl"/>
        </authorList>
    </citation>
    <scope>IDENTIFICATION</scope>
</reference>
<dbReference type="GO" id="GO:0007166">
    <property type="term" value="P:cell surface receptor signaling pathway"/>
    <property type="evidence" value="ECO:0007669"/>
    <property type="project" value="TreeGrafter"/>
</dbReference>
<evidence type="ECO:0000256" key="2">
    <source>
        <dbReference type="ARBA" id="ARBA00022475"/>
    </source>
</evidence>
<proteinExistence type="predicted"/>
<dbReference type="InterPro" id="IPR007110">
    <property type="entry name" value="Ig-like_dom"/>
</dbReference>
<dbReference type="InterPro" id="IPR013106">
    <property type="entry name" value="Ig_V-set"/>
</dbReference>
<dbReference type="AlphaFoldDB" id="A0A8C1PYG0"/>
<evidence type="ECO:0000313" key="13">
    <source>
        <dbReference type="Ensembl" id="ENSCCRP00010114734.1"/>
    </source>
</evidence>